<feature type="signal peptide" evidence="4">
    <location>
        <begin position="1"/>
        <end position="21"/>
    </location>
</feature>
<evidence type="ECO:0000259" key="5">
    <source>
        <dbReference type="PROSITE" id="PS50859"/>
    </source>
</evidence>
<evidence type="ECO:0000313" key="7">
    <source>
        <dbReference type="Proteomes" id="UP000604825"/>
    </source>
</evidence>
<name>A0A811P3K8_9POAL</name>
<dbReference type="InterPro" id="IPR011012">
    <property type="entry name" value="Longin-like_dom_sf"/>
</dbReference>
<accession>A0A811P3K8</accession>
<dbReference type="InterPro" id="IPR051097">
    <property type="entry name" value="Synaptobrevin-like_transport"/>
</dbReference>
<keyword evidence="7" id="KW-1185">Reference proteome</keyword>
<evidence type="ECO:0000256" key="4">
    <source>
        <dbReference type="SAM" id="SignalP"/>
    </source>
</evidence>
<dbReference type="OrthoDB" id="248747at2759"/>
<dbReference type="PANTHER" id="PTHR21136:SF183">
    <property type="entry name" value="OS12G0639800 PROTEIN"/>
    <property type="match status" value="1"/>
</dbReference>
<dbReference type="AlphaFoldDB" id="A0A811P3K8"/>
<dbReference type="GO" id="GO:0012505">
    <property type="term" value="C:endomembrane system"/>
    <property type="evidence" value="ECO:0007669"/>
    <property type="project" value="UniProtKB-SubCell"/>
</dbReference>
<keyword evidence="4" id="KW-0732">Signal</keyword>
<dbReference type="Pfam" id="PF13774">
    <property type="entry name" value="Longin"/>
    <property type="match status" value="1"/>
</dbReference>
<dbReference type="PROSITE" id="PS50859">
    <property type="entry name" value="LONGIN"/>
    <property type="match status" value="1"/>
</dbReference>
<gene>
    <name evidence="6" type="ORF">NCGR_LOCUS24554</name>
</gene>
<dbReference type="SUPFAM" id="SSF58038">
    <property type="entry name" value="SNARE fusion complex"/>
    <property type="match status" value="1"/>
</dbReference>
<comment type="similarity">
    <text evidence="1">Belongs to the synaptobrevin family.</text>
</comment>
<evidence type="ECO:0000256" key="3">
    <source>
        <dbReference type="ARBA" id="ARBA00046280"/>
    </source>
</evidence>
<dbReference type="Proteomes" id="UP000604825">
    <property type="component" value="Unassembled WGS sequence"/>
</dbReference>
<feature type="domain" description="Longin" evidence="5">
    <location>
        <begin position="63"/>
        <end position="114"/>
    </location>
</feature>
<organism evidence="6 7">
    <name type="scientific">Miscanthus lutarioriparius</name>
    <dbReference type="NCBI Taxonomy" id="422564"/>
    <lineage>
        <taxon>Eukaryota</taxon>
        <taxon>Viridiplantae</taxon>
        <taxon>Streptophyta</taxon>
        <taxon>Embryophyta</taxon>
        <taxon>Tracheophyta</taxon>
        <taxon>Spermatophyta</taxon>
        <taxon>Magnoliopsida</taxon>
        <taxon>Liliopsida</taxon>
        <taxon>Poales</taxon>
        <taxon>Poaceae</taxon>
        <taxon>PACMAD clade</taxon>
        <taxon>Panicoideae</taxon>
        <taxon>Andropogonodae</taxon>
        <taxon>Andropogoneae</taxon>
        <taxon>Saccharinae</taxon>
        <taxon>Miscanthus</taxon>
    </lineage>
</organism>
<reference evidence="6" key="1">
    <citation type="submission" date="2020-10" db="EMBL/GenBank/DDBJ databases">
        <authorList>
            <person name="Han B."/>
            <person name="Lu T."/>
            <person name="Zhao Q."/>
            <person name="Huang X."/>
            <person name="Zhao Y."/>
        </authorList>
    </citation>
    <scope>NUCLEOTIDE SEQUENCE</scope>
</reference>
<keyword evidence="2" id="KW-0472">Membrane</keyword>
<protein>
    <recommendedName>
        <fullName evidence="5">Longin domain-containing protein</fullName>
    </recommendedName>
</protein>
<dbReference type="Gene3D" id="3.30.450.50">
    <property type="entry name" value="Longin domain"/>
    <property type="match status" value="1"/>
</dbReference>
<evidence type="ECO:0000313" key="6">
    <source>
        <dbReference type="EMBL" id="CAD6236740.1"/>
    </source>
</evidence>
<dbReference type="InterPro" id="IPR010908">
    <property type="entry name" value="Longin_dom"/>
</dbReference>
<dbReference type="EMBL" id="CAJGYO010000006">
    <property type="protein sequence ID" value="CAD6236740.1"/>
    <property type="molecule type" value="Genomic_DNA"/>
</dbReference>
<dbReference type="PANTHER" id="PTHR21136">
    <property type="entry name" value="SNARE PROTEINS"/>
    <property type="match status" value="1"/>
</dbReference>
<comment type="caution">
    <text evidence="6">The sequence shown here is derived from an EMBL/GenBank/DDBJ whole genome shotgun (WGS) entry which is preliminary data.</text>
</comment>
<evidence type="ECO:0000256" key="1">
    <source>
        <dbReference type="ARBA" id="ARBA00008025"/>
    </source>
</evidence>
<comment type="subcellular location">
    <subcellularLocation>
        <location evidence="3">Endomembrane system</location>
        <topology evidence="3">Single-pass type IV membrane protein</topology>
    </subcellularLocation>
</comment>
<proteinExistence type="inferred from homology"/>
<feature type="chain" id="PRO_5032990568" description="Longin domain-containing protein" evidence="4">
    <location>
        <begin position="22"/>
        <end position="196"/>
    </location>
</feature>
<dbReference type="SUPFAM" id="SSF64356">
    <property type="entry name" value="SNARE-like"/>
    <property type="match status" value="1"/>
</dbReference>
<evidence type="ECO:0000256" key="2">
    <source>
        <dbReference type="ARBA" id="ARBA00023136"/>
    </source>
</evidence>
<sequence length="196" mass="21624">MAKGGAATVLAVLAAATLLRLEHLAKNDGVGEKLDIDFVVSTGVNFYDMDIYRANSLQKPWYLAYCVIAIESAGRQIPMVFLGMIKEDFNKRYAGGKAATATANSLTRDFGLRLRDQMQYCTDHPEEVSKLSKVKAQVEQVKSIMMENIDKARSAIVWTISCLLDAEKILVESCFAQTLLNICHGDHCQSATKTLI</sequence>